<dbReference type="EMBL" id="UINC01046273">
    <property type="protein sequence ID" value="SVB54064.1"/>
    <property type="molecule type" value="Genomic_DNA"/>
</dbReference>
<reference evidence="3" key="1">
    <citation type="submission" date="2018-05" db="EMBL/GenBank/DDBJ databases">
        <authorList>
            <person name="Lanie J.A."/>
            <person name="Ng W.-L."/>
            <person name="Kazmierczak K.M."/>
            <person name="Andrzejewski T.M."/>
            <person name="Davidsen T.M."/>
            <person name="Wayne K.J."/>
            <person name="Tettelin H."/>
            <person name="Glass J.I."/>
            <person name="Rusch D."/>
            <person name="Podicherti R."/>
            <person name="Tsui H.-C.T."/>
            <person name="Winkler M.E."/>
        </authorList>
    </citation>
    <scope>NUCLEOTIDE SEQUENCE</scope>
</reference>
<dbReference type="AlphaFoldDB" id="A0A382EV73"/>
<dbReference type="PANTHER" id="PTHR22911:SF135">
    <property type="entry name" value="BLR4310 PROTEIN"/>
    <property type="match status" value="1"/>
</dbReference>
<dbReference type="Gene3D" id="1.10.3730.20">
    <property type="match status" value="1"/>
</dbReference>
<sequence length="282" mass="29586">VSIPRTRLKGVVLTLVGVTVVSPDSLLIRLMQTDIWTVLFFRGALGGVTLYVISLLLERPTGVKGFQRMGLAGLAVAVSYTACTLCFVYAVTHTTVANTLVIMSVSPILGAFLSRIFVGEDVPRRTWLAAIVIVAGLAIIFRASLDGSSIAGDLAALGAAVLLATKFVIVRSCKEISMVPAIAVGSLMTGLIALPFAVPVVLSSEGYIYALLLGLVLVPLGTSMTTLGPRYLLVPESGLIMLLEVLLAPLWVWLVIREMPSTEALAGGILILGALTLLLAGS</sequence>
<feature type="non-terminal residue" evidence="3">
    <location>
        <position position="282"/>
    </location>
</feature>
<feature type="transmembrane region" description="Helical" evidence="1">
    <location>
        <begin position="36"/>
        <end position="57"/>
    </location>
</feature>
<dbReference type="InterPro" id="IPR000620">
    <property type="entry name" value="EamA_dom"/>
</dbReference>
<feature type="transmembrane region" description="Helical" evidence="1">
    <location>
        <begin position="239"/>
        <end position="256"/>
    </location>
</feature>
<feature type="transmembrane region" description="Helical" evidence="1">
    <location>
        <begin position="207"/>
        <end position="227"/>
    </location>
</feature>
<evidence type="ECO:0000313" key="3">
    <source>
        <dbReference type="EMBL" id="SVB54064.1"/>
    </source>
</evidence>
<feature type="transmembrane region" description="Helical" evidence="1">
    <location>
        <begin position="150"/>
        <end position="169"/>
    </location>
</feature>
<evidence type="ECO:0000259" key="2">
    <source>
        <dbReference type="Pfam" id="PF00892"/>
    </source>
</evidence>
<dbReference type="GO" id="GO:0016020">
    <property type="term" value="C:membrane"/>
    <property type="evidence" value="ECO:0007669"/>
    <property type="project" value="InterPro"/>
</dbReference>
<dbReference type="SUPFAM" id="SSF103481">
    <property type="entry name" value="Multidrug resistance efflux transporter EmrE"/>
    <property type="match status" value="1"/>
</dbReference>
<feature type="transmembrane region" description="Helical" evidence="1">
    <location>
        <begin position="181"/>
        <end position="201"/>
    </location>
</feature>
<accession>A0A382EV73</accession>
<feature type="transmembrane region" description="Helical" evidence="1">
    <location>
        <begin position="12"/>
        <end position="30"/>
    </location>
</feature>
<protein>
    <recommendedName>
        <fullName evidence="2">EamA domain-containing protein</fullName>
    </recommendedName>
</protein>
<proteinExistence type="predicted"/>
<evidence type="ECO:0000256" key="1">
    <source>
        <dbReference type="SAM" id="Phobius"/>
    </source>
</evidence>
<gene>
    <name evidence="3" type="ORF">METZ01_LOCUS206918</name>
</gene>
<feature type="transmembrane region" description="Helical" evidence="1">
    <location>
        <begin position="126"/>
        <end position="144"/>
    </location>
</feature>
<feature type="transmembrane region" description="Helical" evidence="1">
    <location>
        <begin position="69"/>
        <end position="90"/>
    </location>
</feature>
<name>A0A382EV73_9ZZZZ</name>
<organism evidence="3">
    <name type="scientific">marine metagenome</name>
    <dbReference type="NCBI Taxonomy" id="408172"/>
    <lineage>
        <taxon>unclassified sequences</taxon>
        <taxon>metagenomes</taxon>
        <taxon>ecological metagenomes</taxon>
    </lineage>
</organism>
<dbReference type="Pfam" id="PF00892">
    <property type="entry name" value="EamA"/>
    <property type="match status" value="2"/>
</dbReference>
<feature type="domain" description="EamA" evidence="2">
    <location>
        <begin position="9"/>
        <end position="141"/>
    </location>
</feature>
<dbReference type="PANTHER" id="PTHR22911">
    <property type="entry name" value="ACYL-MALONYL CONDENSING ENZYME-RELATED"/>
    <property type="match status" value="1"/>
</dbReference>
<keyword evidence="1" id="KW-0812">Transmembrane</keyword>
<feature type="non-terminal residue" evidence="3">
    <location>
        <position position="1"/>
    </location>
</feature>
<keyword evidence="1" id="KW-1133">Transmembrane helix</keyword>
<feature type="transmembrane region" description="Helical" evidence="1">
    <location>
        <begin position="96"/>
        <end position="114"/>
    </location>
</feature>
<dbReference type="InterPro" id="IPR037185">
    <property type="entry name" value="EmrE-like"/>
</dbReference>
<feature type="transmembrane region" description="Helical" evidence="1">
    <location>
        <begin position="262"/>
        <end position="280"/>
    </location>
</feature>
<keyword evidence="1" id="KW-0472">Membrane</keyword>
<feature type="domain" description="EamA" evidence="2">
    <location>
        <begin position="151"/>
        <end position="279"/>
    </location>
</feature>